<dbReference type="Gene3D" id="1.10.10.60">
    <property type="entry name" value="Homeodomain-like"/>
    <property type="match status" value="2"/>
</dbReference>
<evidence type="ECO:0000313" key="6">
    <source>
        <dbReference type="Proteomes" id="UP000049979"/>
    </source>
</evidence>
<sequence>MYPELKENRPHGTDNYPYTQYHMHNIFHAFQIPVHWHDELEVIYTKKGPLNLLIDGKEYTAEDGSVYFVAPGQLHLMGSAAGDVDYYTLLFPLEFISFQSDDSLERELFFPLRNHTLSFPCKLPEDHDTAAKASVLLDQIINANSDRIAANQKNGYQNQLGTRILLLKLVLLMAEQDLFYPSHTKSTSSLQKELLSYIQQNYCFRISLHDLAGHFHMSEKYISRYFREHFQLTLSQYITYLRLSHAKHLLETTSLSITETALQSGFPNVSYFIRTFKNTFHVPPLQYRNSIR</sequence>
<dbReference type="PANTHER" id="PTHR43280">
    <property type="entry name" value="ARAC-FAMILY TRANSCRIPTIONAL REGULATOR"/>
    <property type="match status" value="1"/>
</dbReference>
<evidence type="ECO:0000313" key="5">
    <source>
        <dbReference type="EMBL" id="CRL42842.1"/>
    </source>
</evidence>
<dbReference type="Gene3D" id="2.60.120.10">
    <property type="entry name" value="Jelly Rolls"/>
    <property type="match status" value="1"/>
</dbReference>
<dbReference type="PRINTS" id="PR00032">
    <property type="entry name" value="HTHARAC"/>
</dbReference>
<dbReference type="RefSeq" id="WP_055068819.1">
    <property type="nucleotide sequence ID" value="NZ_CP173697.1"/>
</dbReference>
<dbReference type="SUPFAM" id="SSF46689">
    <property type="entry name" value="Homeodomain-like"/>
    <property type="match status" value="2"/>
</dbReference>
<dbReference type="InterPro" id="IPR020449">
    <property type="entry name" value="Tscrpt_reg_AraC-type_HTH"/>
</dbReference>
<organism evidence="5 6">
    <name type="scientific">Roseburia faecis</name>
    <dbReference type="NCBI Taxonomy" id="301302"/>
    <lineage>
        <taxon>Bacteria</taxon>
        <taxon>Bacillati</taxon>
        <taxon>Bacillota</taxon>
        <taxon>Clostridia</taxon>
        <taxon>Lachnospirales</taxon>
        <taxon>Lachnospiraceae</taxon>
        <taxon>Roseburia</taxon>
    </lineage>
</organism>
<reference evidence="6" key="1">
    <citation type="submission" date="2015-05" db="EMBL/GenBank/DDBJ databases">
        <authorList>
            <consortium name="Pathogen Informatics"/>
        </authorList>
    </citation>
    <scope>NUCLEOTIDE SEQUENCE [LARGE SCALE GENOMIC DNA]</scope>
    <source>
        <strain evidence="6">M72</strain>
    </source>
</reference>
<protein>
    <submittedName>
        <fullName evidence="5">2-isopropylmalate synthase</fullName>
    </submittedName>
</protein>
<evidence type="ECO:0000256" key="1">
    <source>
        <dbReference type="ARBA" id="ARBA00023015"/>
    </source>
</evidence>
<evidence type="ECO:0000256" key="2">
    <source>
        <dbReference type="ARBA" id="ARBA00023125"/>
    </source>
</evidence>
<evidence type="ECO:0000256" key="3">
    <source>
        <dbReference type="ARBA" id="ARBA00023163"/>
    </source>
</evidence>
<keyword evidence="1" id="KW-0805">Transcription regulation</keyword>
<dbReference type="InterPro" id="IPR037923">
    <property type="entry name" value="HTH-like"/>
</dbReference>
<dbReference type="SUPFAM" id="SSF51215">
    <property type="entry name" value="Regulatory protein AraC"/>
    <property type="match status" value="1"/>
</dbReference>
<dbReference type="Pfam" id="PF12833">
    <property type="entry name" value="HTH_18"/>
    <property type="match status" value="1"/>
</dbReference>
<keyword evidence="2" id="KW-0238">DNA-binding</keyword>
<dbReference type="EMBL" id="CVRR01000082">
    <property type="protein sequence ID" value="CRL42842.1"/>
    <property type="molecule type" value="Genomic_DNA"/>
</dbReference>
<feature type="domain" description="HTH araC/xylS-type" evidence="4">
    <location>
        <begin position="192"/>
        <end position="290"/>
    </location>
</feature>
<dbReference type="SMART" id="SM00342">
    <property type="entry name" value="HTH_ARAC"/>
    <property type="match status" value="1"/>
</dbReference>
<dbReference type="InterPro" id="IPR014710">
    <property type="entry name" value="RmlC-like_jellyroll"/>
</dbReference>
<keyword evidence="6" id="KW-1185">Reference proteome</keyword>
<dbReference type="OrthoDB" id="2112176at2"/>
<dbReference type="InterPro" id="IPR018060">
    <property type="entry name" value="HTH_AraC"/>
</dbReference>
<dbReference type="PROSITE" id="PS01124">
    <property type="entry name" value="HTH_ARAC_FAMILY_2"/>
    <property type="match status" value="1"/>
</dbReference>
<proteinExistence type="predicted"/>
<dbReference type="InterPro" id="IPR009057">
    <property type="entry name" value="Homeodomain-like_sf"/>
</dbReference>
<keyword evidence="3" id="KW-0804">Transcription</keyword>
<dbReference type="GO" id="GO:0003700">
    <property type="term" value="F:DNA-binding transcription factor activity"/>
    <property type="evidence" value="ECO:0007669"/>
    <property type="project" value="InterPro"/>
</dbReference>
<dbReference type="STRING" id="301302.ERS852420_02623"/>
<gene>
    <name evidence="5" type="ORF">M72_17011</name>
</gene>
<accession>A0A0M6WYM8</accession>
<dbReference type="InterPro" id="IPR003313">
    <property type="entry name" value="AraC-bd"/>
</dbReference>
<dbReference type="GO" id="GO:0043565">
    <property type="term" value="F:sequence-specific DNA binding"/>
    <property type="evidence" value="ECO:0007669"/>
    <property type="project" value="InterPro"/>
</dbReference>
<dbReference type="PANTHER" id="PTHR43280:SF28">
    <property type="entry name" value="HTH-TYPE TRANSCRIPTIONAL ACTIVATOR RHAS"/>
    <property type="match status" value="1"/>
</dbReference>
<dbReference type="Pfam" id="PF02311">
    <property type="entry name" value="AraC_binding"/>
    <property type="match status" value="1"/>
</dbReference>
<name>A0A0M6WYM8_9FIRM</name>
<dbReference type="Proteomes" id="UP000049979">
    <property type="component" value="Unassembled WGS sequence"/>
</dbReference>
<dbReference type="AlphaFoldDB" id="A0A0M6WYM8"/>
<evidence type="ECO:0000259" key="4">
    <source>
        <dbReference type="PROSITE" id="PS01124"/>
    </source>
</evidence>